<name>A0A1Y2URR3_LIMRT</name>
<feature type="region of interest" description="Disordered" evidence="1">
    <location>
        <begin position="159"/>
        <end position="182"/>
    </location>
</feature>
<evidence type="ECO:0000313" key="6">
    <source>
        <dbReference type="Proteomes" id="UP000587270"/>
    </source>
</evidence>
<dbReference type="InterPro" id="IPR052058">
    <property type="entry name" value="Alcohol_O-acetyltransferase"/>
</dbReference>
<dbReference type="Proteomes" id="UP000194286">
    <property type="component" value="Unassembled WGS sequence"/>
</dbReference>
<dbReference type="GO" id="GO:0003824">
    <property type="term" value="F:catalytic activity"/>
    <property type="evidence" value="ECO:0007669"/>
    <property type="project" value="InterPro"/>
</dbReference>
<accession>A0A1Y2URR3</accession>
<dbReference type="PANTHER" id="PTHR28037">
    <property type="entry name" value="ALCOHOL O-ACETYLTRANSFERASE 1-RELATED"/>
    <property type="match status" value="1"/>
</dbReference>
<dbReference type="InterPro" id="IPR001242">
    <property type="entry name" value="Condensation_dom"/>
</dbReference>
<dbReference type="EMBL" id="JABAFN010000009">
    <property type="protein sequence ID" value="NME21849.1"/>
    <property type="molecule type" value="Genomic_DNA"/>
</dbReference>
<sequence>MNYTGEPLNILHTIGLKELYPLIRISFVVSNDFDLTRFKQAILLCSKTVPELFCKYVLSNNSFVPVTDDLSDILFTDQDPDNAIGQWNLFSDPQLRIFLNKVTNGYRITIYLSHILTDGAGGKQFLYLLAKAYNTGKIAEKNNQDITWIRKLLKEHPVKPNPQVDHPGKPLSMPALANSKNKRRRTVTYRLSKVETNKLRYAAHQAKVTLNDLFMAAFGWAVQRYSDTDEISLACPTDMRQFIPGKGKLRIANHTSRYNISVKSSLDQPFEKVVNTVHQAMARNKKQFQCFQSIQELVTNYDNYSLSDLQKIVEENYHVRNISYTNFGIIDDQKFSFRDCKITDFTMLGTYRKYPMFQVAVSTYSGQINFSFAMFGNDEEERMGKTVILTMVDLLRSFLQKAV</sequence>
<reference evidence="4 5" key="1">
    <citation type="submission" date="2016-09" db="EMBL/GenBank/DDBJ databases">
        <title>Lactobacillus reuteri KLR3005, genome sequencing and assembly.</title>
        <authorList>
            <person name="Lee J.-Y."/>
            <person name="Kim E.B."/>
            <person name="Choi Y.-J."/>
        </authorList>
    </citation>
    <scope>NUCLEOTIDE SEQUENCE [LARGE SCALE GENOMIC DNA]</scope>
    <source>
        <strain evidence="4 5">KLR3005</strain>
    </source>
</reference>
<gene>
    <name evidence="4" type="ORF">BHL82_00380</name>
    <name evidence="3" type="ORF">HF865_03880</name>
</gene>
<protein>
    <recommendedName>
        <fullName evidence="2">Condensation domain-containing protein</fullName>
    </recommendedName>
</protein>
<dbReference type="PANTHER" id="PTHR28037:SF1">
    <property type="entry name" value="ALCOHOL O-ACETYLTRANSFERASE 1-RELATED"/>
    <property type="match status" value="1"/>
</dbReference>
<evidence type="ECO:0000313" key="4">
    <source>
        <dbReference type="EMBL" id="OTA85409.1"/>
    </source>
</evidence>
<evidence type="ECO:0000313" key="3">
    <source>
        <dbReference type="EMBL" id="NME21849.1"/>
    </source>
</evidence>
<feature type="domain" description="Condensation" evidence="2">
    <location>
        <begin position="88"/>
        <end position="372"/>
    </location>
</feature>
<reference evidence="3 6" key="2">
    <citation type="submission" date="2020-04" db="EMBL/GenBank/DDBJ databases">
        <authorList>
            <person name="Hitch T.C.A."/>
            <person name="Wylensek D."/>
            <person name="Clavel T."/>
        </authorList>
    </citation>
    <scope>NUCLEOTIDE SEQUENCE [LARGE SCALE GENOMIC DNA]</scope>
    <source>
        <strain evidence="3 6">WCA-386-APC-4I</strain>
    </source>
</reference>
<dbReference type="RefSeq" id="WP_086135916.1">
    <property type="nucleotide sequence ID" value="NZ_JABAFN010000009.1"/>
</dbReference>
<dbReference type="Pfam" id="PF00668">
    <property type="entry name" value="Condensation"/>
    <property type="match status" value="1"/>
</dbReference>
<evidence type="ECO:0000259" key="2">
    <source>
        <dbReference type="Pfam" id="PF00668"/>
    </source>
</evidence>
<comment type="caution">
    <text evidence="4">The sequence shown here is derived from an EMBL/GenBank/DDBJ whole genome shotgun (WGS) entry which is preliminary data.</text>
</comment>
<dbReference type="SUPFAM" id="SSF52777">
    <property type="entry name" value="CoA-dependent acyltransferases"/>
    <property type="match status" value="2"/>
</dbReference>
<organism evidence="4 5">
    <name type="scientific">Limosilactobacillus reuteri</name>
    <name type="common">Lactobacillus reuteri</name>
    <dbReference type="NCBI Taxonomy" id="1598"/>
    <lineage>
        <taxon>Bacteria</taxon>
        <taxon>Bacillati</taxon>
        <taxon>Bacillota</taxon>
        <taxon>Bacilli</taxon>
        <taxon>Lactobacillales</taxon>
        <taxon>Lactobacillaceae</taxon>
        <taxon>Limosilactobacillus</taxon>
    </lineage>
</organism>
<proteinExistence type="predicted"/>
<dbReference type="Gene3D" id="3.30.559.30">
    <property type="entry name" value="Nonribosomal peptide synthetase, condensation domain"/>
    <property type="match status" value="1"/>
</dbReference>
<evidence type="ECO:0000313" key="5">
    <source>
        <dbReference type="Proteomes" id="UP000194286"/>
    </source>
</evidence>
<evidence type="ECO:0000256" key="1">
    <source>
        <dbReference type="SAM" id="MobiDB-lite"/>
    </source>
</evidence>
<dbReference type="Proteomes" id="UP000587270">
    <property type="component" value="Unassembled WGS sequence"/>
</dbReference>
<dbReference type="EMBL" id="MIMU01000084">
    <property type="protein sequence ID" value="OTA85409.1"/>
    <property type="molecule type" value="Genomic_DNA"/>
</dbReference>
<dbReference type="AlphaFoldDB" id="A0A1Y2URR3"/>